<keyword evidence="5" id="KW-1185">Reference proteome</keyword>
<dbReference type="InterPro" id="IPR036186">
    <property type="entry name" value="Serpin_sf"/>
</dbReference>
<evidence type="ECO:0000256" key="2">
    <source>
        <dbReference type="RuleBase" id="RU000411"/>
    </source>
</evidence>
<dbReference type="InterPro" id="IPR023795">
    <property type="entry name" value="Serpin_CS"/>
</dbReference>
<dbReference type="PROSITE" id="PS00284">
    <property type="entry name" value="SERPIN"/>
    <property type="match status" value="1"/>
</dbReference>
<dbReference type="AlphaFoldDB" id="A0A3P8GNU1"/>
<dbReference type="SMART" id="SM00093">
    <property type="entry name" value="SERPIN"/>
    <property type="match status" value="1"/>
</dbReference>
<dbReference type="Gene3D" id="2.30.39.10">
    <property type="entry name" value="Alpha-1-antitrypsin, domain 1"/>
    <property type="match status" value="2"/>
</dbReference>
<dbReference type="InterPro" id="IPR023796">
    <property type="entry name" value="Serpin_dom"/>
</dbReference>
<feature type="domain" description="Serpin" evidence="3">
    <location>
        <begin position="1"/>
        <end position="200"/>
    </location>
</feature>
<proteinExistence type="inferred from homology"/>
<evidence type="ECO:0000313" key="4">
    <source>
        <dbReference type="EMBL" id="VDP90722.1"/>
    </source>
</evidence>
<dbReference type="SUPFAM" id="SSF56574">
    <property type="entry name" value="Serpins"/>
    <property type="match status" value="1"/>
</dbReference>
<protein>
    <recommendedName>
        <fullName evidence="3">Serpin domain-containing protein</fullName>
    </recommendedName>
</protein>
<evidence type="ECO:0000259" key="3">
    <source>
        <dbReference type="SMART" id="SM00093"/>
    </source>
</evidence>
<dbReference type="PANTHER" id="PTHR11461:SF211">
    <property type="entry name" value="GH10112P-RELATED"/>
    <property type="match status" value="1"/>
</dbReference>
<sequence>MNAATQSREFWYAKGQSVMVPMMSGIHSLPFVRFSDKGFSLLEKPLKGDRFSLVFLLPKRKWDMKEVDKVLNGFYLLKDLVSQARTTGVSVILPRFTIDSQINLIPYMQSMGINDLFNRGQADLSGITDSEKLYVNMMKQASVLKVTEAGVEATAVTGVVVVPMSLVLPDVEFHADHPFVCFVYDRELQMPLFAARVTNPKKA</sequence>
<accession>A0A3P8GNU1</accession>
<dbReference type="EMBL" id="UZAN01055106">
    <property type="protein sequence ID" value="VDP90722.1"/>
    <property type="molecule type" value="Genomic_DNA"/>
</dbReference>
<dbReference type="InterPro" id="IPR042185">
    <property type="entry name" value="Serpin_sf_2"/>
</dbReference>
<organism evidence="4 5">
    <name type="scientific">Echinostoma caproni</name>
    <dbReference type="NCBI Taxonomy" id="27848"/>
    <lineage>
        <taxon>Eukaryota</taxon>
        <taxon>Metazoa</taxon>
        <taxon>Spiralia</taxon>
        <taxon>Lophotrochozoa</taxon>
        <taxon>Platyhelminthes</taxon>
        <taxon>Trematoda</taxon>
        <taxon>Digenea</taxon>
        <taxon>Plagiorchiida</taxon>
        <taxon>Echinostomata</taxon>
        <taxon>Echinostomatoidea</taxon>
        <taxon>Echinostomatidae</taxon>
        <taxon>Echinostoma</taxon>
    </lineage>
</organism>
<dbReference type="GO" id="GO:0005615">
    <property type="term" value="C:extracellular space"/>
    <property type="evidence" value="ECO:0007669"/>
    <property type="project" value="InterPro"/>
</dbReference>
<gene>
    <name evidence="4" type="ORF">ECPE_LOCUS13450</name>
</gene>
<dbReference type="PANTHER" id="PTHR11461">
    <property type="entry name" value="SERINE PROTEASE INHIBITOR, SERPIN"/>
    <property type="match status" value="1"/>
</dbReference>
<dbReference type="OrthoDB" id="1063785at2759"/>
<comment type="similarity">
    <text evidence="1 2">Belongs to the serpin family.</text>
</comment>
<name>A0A3P8GNU1_9TREM</name>
<evidence type="ECO:0000313" key="5">
    <source>
        <dbReference type="Proteomes" id="UP000272942"/>
    </source>
</evidence>
<dbReference type="GO" id="GO:0004867">
    <property type="term" value="F:serine-type endopeptidase inhibitor activity"/>
    <property type="evidence" value="ECO:0007669"/>
    <property type="project" value="InterPro"/>
</dbReference>
<dbReference type="Proteomes" id="UP000272942">
    <property type="component" value="Unassembled WGS sequence"/>
</dbReference>
<dbReference type="InterPro" id="IPR000215">
    <property type="entry name" value="Serpin_fam"/>
</dbReference>
<reference evidence="4 5" key="1">
    <citation type="submission" date="2018-11" db="EMBL/GenBank/DDBJ databases">
        <authorList>
            <consortium name="Pathogen Informatics"/>
        </authorList>
    </citation>
    <scope>NUCLEOTIDE SEQUENCE [LARGE SCALE GENOMIC DNA]</scope>
    <source>
        <strain evidence="4 5">Egypt</strain>
    </source>
</reference>
<evidence type="ECO:0000256" key="1">
    <source>
        <dbReference type="ARBA" id="ARBA00009500"/>
    </source>
</evidence>
<dbReference type="Pfam" id="PF00079">
    <property type="entry name" value="Serpin"/>
    <property type="match status" value="1"/>
</dbReference>